<dbReference type="AlphaFoldDB" id="A0A383F0P8"/>
<gene>
    <name evidence="1" type="ORF">METZ01_LOCUS515591</name>
</gene>
<protein>
    <submittedName>
        <fullName evidence="1">Uncharacterized protein</fullName>
    </submittedName>
</protein>
<proteinExistence type="predicted"/>
<reference evidence="1" key="1">
    <citation type="submission" date="2018-05" db="EMBL/GenBank/DDBJ databases">
        <authorList>
            <person name="Lanie J.A."/>
            <person name="Ng W.-L."/>
            <person name="Kazmierczak K.M."/>
            <person name="Andrzejewski T.M."/>
            <person name="Davidsen T.M."/>
            <person name="Wayne K.J."/>
            <person name="Tettelin H."/>
            <person name="Glass J.I."/>
            <person name="Rusch D."/>
            <person name="Podicherti R."/>
            <person name="Tsui H.-C.T."/>
            <person name="Winkler M.E."/>
        </authorList>
    </citation>
    <scope>NUCLEOTIDE SEQUENCE</scope>
</reference>
<dbReference type="EMBL" id="UINC01230557">
    <property type="protein sequence ID" value="SVE62737.1"/>
    <property type="molecule type" value="Genomic_DNA"/>
</dbReference>
<name>A0A383F0P8_9ZZZZ</name>
<sequence length="24" mass="2805">QVVCLPEKTDRLHETPKFSPCYDV</sequence>
<accession>A0A383F0P8</accession>
<evidence type="ECO:0000313" key="1">
    <source>
        <dbReference type="EMBL" id="SVE62737.1"/>
    </source>
</evidence>
<organism evidence="1">
    <name type="scientific">marine metagenome</name>
    <dbReference type="NCBI Taxonomy" id="408172"/>
    <lineage>
        <taxon>unclassified sequences</taxon>
        <taxon>metagenomes</taxon>
        <taxon>ecological metagenomes</taxon>
    </lineage>
</organism>
<feature type="non-terminal residue" evidence="1">
    <location>
        <position position="1"/>
    </location>
</feature>